<dbReference type="InterPro" id="IPR036047">
    <property type="entry name" value="F-box-like_dom_sf"/>
</dbReference>
<reference evidence="2" key="1">
    <citation type="journal article" date="2019" name="Nat. Commun.">
        <title>Genome-wide association mapping of date palm fruit traits.</title>
        <authorList>
            <person name="Hazzouri K.M."/>
            <person name="Gros-Balthazard M."/>
            <person name="Flowers J.M."/>
            <person name="Copetti D."/>
            <person name="Lemansour A."/>
            <person name="Lebrun M."/>
            <person name="Masmoudi K."/>
            <person name="Ferrand S."/>
            <person name="Dhar M.I."/>
            <person name="Fresquez Z.A."/>
            <person name="Rosas U."/>
            <person name="Zhang J."/>
            <person name="Talag J."/>
            <person name="Lee S."/>
            <person name="Kudrna D."/>
            <person name="Powell R.F."/>
            <person name="Leitch I.J."/>
            <person name="Krueger R.R."/>
            <person name="Wing R.A."/>
            <person name="Amiri K.M.A."/>
            <person name="Purugganan M.D."/>
        </authorList>
    </citation>
    <scope>NUCLEOTIDE SEQUENCE [LARGE SCALE GENOMIC DNA]</scope>
    <source>
        <strain evidence="2">cv. Khalas</strain>
    </source>
</reference>
<dbReference type="RefSeq" id="XP_008809342.2">
    <property type="nucleotide sequence ID" value="XM_008811120.4"/>
</dbReference>
<dbReference type="AlphaFoldDB" id="A0A8B7CYJ3"/>
<evidence type="ECO:0000313" key="2">
    <source>
        <dbReference type="Proteomes" id="UP000228380"/>
    </source>
</evidence>
<dbReference type="Proteomes" id="UP000228380">
    <property type="component" value="Chromosome 11"/>
</dbReference>
<dbReference type="KEGG" id="pda:103721079"/>
<keyword evidence="2" id="KW-1185">Reference proteome</keyword>
<dbReference type="InterPro" id="IPR001810">
    <property type="entry name" value="F-box_dom"/>
</dbReference>
<evidence type="ECO:0000313" key="3">
    <source>
        <dbReference type="RefSeq" id="XP_008809342.2"/>
    </source>
</evidence>
<gene>
    <name evidence="3" type="primary">LOC103721079</name>
</gene>
<accession>A0A8B7CYJ3</accession>
<dbReference type="Pfam" id="PF00646">
    <property type="entry name" value="F-box"/>
    <property type="match status" value="1"/>
</dbReference>
<evidence type="ECO:0000259" key="1">
    <source>
        <dbReference type="PROSITE" id="PS50181"/>
    </source>
</evidence>
<dbReference type="OrthoDB" id="661089at2759"/>
<proteinExistence type="predicted"/>
<sequence>MDGDRGPTSTAVGFCLLPSELLHEIFCRLALPEVLRLKSVSKALGSLIAADDFRRLYDQRSGPGGGWVFVFKKRPPRDAVLRGFNARSGRWFQIPVAGILKPPEVPPGEDLYFLAASGDLFLFASNGRRELVAVNLATRSVRRIPASPLGPRGTSSWRRSGLKLVSDPSGTDRFRFLFAEMDRNRPFVFEYCSETDAWHSREARSGDGEPARVEREGRIWLSVVHFGSESVLLRAGGRGDGPAVFRPRFPGGLGPMTSDRLQVYGEGSVAVIRSRAIDEGGRVRVRVVTGVELWGLSLDGREWELVSRVAEEVVEGIRKPYGVMMGCLVERDGVVRLVLMSNCKGSWDIAWLSYDRFGKHWTWVPVPDCGTKGLNMAGIAFSTTFSRLWPSTSALDFAPCHHGLPI</sequence>
<organism evidence="2 3">
    <name type="scientific">Phoenix dactylifera</name>
    <name type="common">Date palm</name>
    <dbReference type="NCBI Taxonomy" id="42345"/>
    <lineage>
        <taxon>Eukaryota</taxon>
        <taxon>Viridiplantae</taxon>
        <taxon>Streptophyta</taxon>
        <taxon>Embryophyta</taxon>
        <taxon>Tracheophyta</taxon>
        <taxon>Spermatophyta</taxon>
        <taxon>Magnoliopsida</taxon>
        <taxon>Liliopsida</taxon>
        <taxon>Arecaceae</taxon>
        <taxon>Coryphoideae</taxon>
        <taxon>Phoeniceae</taxon>
        <taxon>Phoenix</taxon>
    </lineage>
</organism>
<dbReference type="GeneID" id="103721079"/>
<dbReference type="PANTHER" id="PTHR31672">
    <property type="entry name" value="BNACNNG10540D PROTEIN"/>
    <property type="match status" value="1"/>
</dbReference>
<protein>
    <submittedName>
        <fullName evidence="3">Uncharacterized protein LOC103721079</fullName>
    </submittedName>
</protein>
<feature type="domain" description="F-box" evidence="1">
    <location>
        <begin position="11"/>
        <end position="56"/>
    </location>
</feature>
<name>A0A8B7CYJ3_PHODC</name>
<dbReference type="SUPFAM" id="SSF81383">
    <property type="entry name" value="F-box domain"/>
    <property type="match status" value="1"/>
</dbReference>
<reference evidence="3" key="2">
    <citation type="submission" date="2025-08" db="UniProtKB">
        <authorList>
            <consortium name="RefSeq"/>
        </authorList>
    </citation>
    <scope>IDENTIFICATION</scope>
    <source>
        <tissue evidence="3">Young leaves</tissue>
    </source>
</reference>
<dbReference type="InterPro" id="IPR050796">
    <property type="entry name" value="SCF_F-box_component"/>
</dbReference>
<dbReference type="PROSITE" id="PS50181">
    <property type="entry name" value="FBOX"/>
    <property type="match status" value="1"/>
</dbReference>
<dbReference type="SMART" id="SM00256">
    <property type="entry name" value="FBOX"/>
    <property type="match status" value="1"/>
</dbReference>